<organism evidence="1 2">
    <name type="scientific">Rhododendron molle</name>
    <name type="common">Chinese azalea</name>
    <name type="synonym">Azalea mollis</name>
    <dbReference type="NCBI Taxonomy" id="49168"/>
    <lineage>
        <taxon>Eukaryota</taxon>
        <taxon>Viridiplantae</taxon>
        <taxon>Streptophyta</taxon>
        <taxon>Embryophyta</taxon>
        <taxon>Tracheophyta</taxon>
        <taxon>Spermatophyta</taxon>
        <taxon>Magnoliopsida</taxon>
        <taxon>eudicotyledons</taxon>
        <taxon>Gunneridae</taxon>
        <taxon>Pentapetalae</taxon>
        <taxon>asterids</taxon>
        <taxon>Ericales</taxon>
        <taxon>Ericaceae</taxon>
        <taxon>Ericoideae</taxon>
        <taxon>Rhodoreae</taxon>
        <taxon>Rhododendron</taxon>
    </lineage>
</organism>
<gene>
    <name evidence="1" type="ORF">RHMOL_Rhmol13G0095400</name>
</gene>
<proteinExistence type="predicted"/>
<sequence>MMGRPIWDNEGQWIVGFHKKFQSALSSTMGGMLGNSRRPQIALDRSLSGILAEPNSPSTTQLITDDKLGNHELSN</sequence>
<reference evidence="1" key="1">
    <citation type="submission" date="2022-02" db="EMBL/GenBank/DDBJ databases">
        <title>Plant Genome Project.</title>
        <authorList>
            <person name="Zhang R.-G."/>
        </authorList>
    </citation>
    <scope>NUCLEOTIDE SEQUENCE</scope>
    <source>
        <strain evidence="1">AT1</strain>
    </source>
</reference>
<dbReference type="Proteomes" id="UP001062846">
    <property type="component" value="Chromosome 13"/>
</dbReference>
<evidence type="ECO:0000313" key="2">
    <source>
        <dbReference type="Proteomes" id="UP001062846"/>
    </source>
</evidence>
<dbReference type="EMBL" id="CM046400">
    <property type="protein sequence ID" value="KAI8523733.1"/>
    <property type="molecule type" value="Genomic_DNA"/>
</dbReference>
<protein>
    <submittedName>
        <fullName evidence="1">Uncharacterized protein</fullName>
    </submittedName>
</protein>
<name>A0ACC0L6D4_RHOML</name>
<accession>A0ACC0L6D4</accession>
<keyword evidence="2" id="KW-1185">Reference proteome</keyword>
<comment type="caution">
    <text evidence="1">The sequence shown here is derived from an EMBL/GenBank/DDBJ whole genome shotgun (WGS) entry which is preliminary data.</text>
</comment>
<evidence type="ECO:0000313" key="1">
    <source>
        <dbReference type="EMBL" id="KAI8523733.1"/>
    </source>
</evidence>